<accession>A0A3S9P1A4</accession>
<dbReference type="RefSeq" id="WP_126613053.1">
    <property type="nucleotide sequence ID" value="NZ_CP034562.1"/>
</dbReference>
<name>A0A3S9P1A4_9BACT</name>
<dbReference type="InterPro" id="IPR009009">
    <property type="entry name" value="RlpA-like_DPBB"/>
</dbReference>
<dbReference type="EMBL" id="CP034562">
    <property type="protein sequence ID" value="AZQ61983.1"/>
    <property type="molecule type" value="Genomic_DNA"/>
</dbReference>
<feature type="domain" description="RlpA-like protein double-psi beta-barrel" evidence="1">
    <location>
        <begin position="2"/>
        <end position="87"/>
    </location>
</feature>
<dbReference type="OrthoDB" id="9779128at2"/>
<dbReference type="InterPro" id="IPR036908">
    <property type="entry name" value="RlpA-like_sf"/>
</dbReference>
<reference evidence="2 3" key="1">
    <citation type="submission" date="2018-12" db="EMBL/GenBank/DDBJ databases">
        <title>Flammeovirga pectinis sp. nov., isolated from the gut of the Korean scallop, Patinopecten yessoensis.</title>
        <authorList>
            <person name="Bae J.-W."/>
            <person name="Jeong Y.-S."/>
            <person name="Kang W."/>
        </authorList>
    </citation>
    <scope>NUCLEOTIDE SEQUENCE [LARGE SCALE GENOMIC DNA]</scope>
    <source>
        <strain evidence="2 3">L12M1</strain>
    </source>
</reference>
<evidence type="ECO:0000313" key="2">
    <source>
        <dbReference type="EMBL" id="AZQ61983.1"/>
    </source>
</evidence>
<dbReference type="CDD" id="cd22268">
    <property type="entry name" value="DPBB_RlpA-like"/>
    <property type="match status" value="1"/>
</dbReference>
<proteinExistence type="predicted"/>
<dbReference type="GO" id="GO:0009279">
    <property type="term" value="C:cell outer membrane"/>
    <property type="evidence" value="ECO:0007669"/>
    <property type="project" value="TreeGrafter"/>
</dbReference>
<dbReference type="PANTHER" id="PTHR34183:SF1">
    <property type="entry name" value="ENDOLYTIC PEPTIDOGLYCAN TRANSGLYCOSYLASE RLPA"/>
    <property type="match status" value="1"/>
</dbReference>
<evidence type="ECO:0000313" key="3">
    <source>
        <dbReference type="Proteomes" id="UP000267268"/>
    </source>
</evidence>
<evidence type="ECO:0000259" key="1">
    <source>
        <dbReference type="Pfam" id="PF03330"/>
    </source>
</evidence>
<dbReference type="KEGG" id="fll:EI427_06945"/>
<dbReference type="SUPFAM" id="SSF50685">
    <property type="entry name" value="Barwin-like endoglucanases"/>
    <property type="match status" value="1"/>
</dbReference>
<gene>
    <name evidence="2" type="ORF">EI427_06945</name>
</gene>
<organism evidence="2 3">
    <name type="scientific">Flammeovirga pectinis</name>
    <dbReference type="NCBI Taxonomy" id="2494373"/>
    <lineage>
        <taxon>Bacteria</taxon>
        <taxon>Pseudomonadati</taxon>
        <taxon>Bacteroidota</taxon>
        <taxon>Cytophagia</taxon>
        <taxon>Cytophagales</taxon>
        <taxon>Flammeovirgaceae</taxon>
        <taxon>Flammeovirga</taxon>
    </lineage>
</organism>
<dbReference type="Pfam" id="PF03330">
    <property type="entry name" value="DPBB_1"/>
    <property type="match status" value="1"/>
</dbReference>
<dbReference type="Gene3D" id="2.40.40.10">
    <property type="entry name" value="RlpA-like domain"/>
    <property type="match status" value="1"/>
</dbReference>
<dbReference type="PANTHER" id="PTHR34183">
    <property type="entry name" value="ENDOLYTIC PEPTIDOGLYCAN TRANSGLYCOSYLASE RLPA"/>
    <property type="match status" value="1"/>
</dbReference>
<keyword evidence="3" id="KW-1185">Reference proteome</keyword>
<sequence>MGKASYYPDDRNGSITEGGYKYDMNAMTGSHKYFPFGSIISVRNVNNGKTINVKIIDRPYTSKRILDVTYAAAQKLDIIGRGPVTVEVTLVDTPQTLKKKRQEALAQKEKEVIEEQMDTLSVVVDPLDFLKTGTYTSVGEIANVEGYGIQFTMSNDIEVILKEVYKLENDYLLSEVFVQTGWSNSKRIYRLIIGEFDSNIEAQPLLKLLKSGGFDDCFIKKHLKNI</sequence>
<dbReference type="Proteomes" id="UP000267268">
    <property type="component" value="Chromosome 1"/>
</dbReference>
<protein>
    <submittedName>
        <fullName evidence="2">SPOR domain-containing protein</fullName>
    </submittedName>
</protein>
<dbReference type="AlphaFoldDB" id="A0A3S9P1A4"/>